<comment type="similarity">
    <text evidence="3">Belongs to the acetyltransferase family. RimJ subfamily.</text>
</comment>
<dbReference type="InterPro" id="IPR051531">
    <property type="entry name" value="N-acetyltransferase"/>
</dbReference>
<dbReference type="AlphaFoldDB" id="A0A4U9QT37"/>
<evidence type="ECO:0000313" key="5">
    <source>
        <dbReference type="EMBL" id="VTQ81764.1"/>
    </source>
</evidence>
<dbReference type="KEGG" id="hhw:NCTC503_00064"/>
<dbReference type="EC" id="2.3.1.128" evidence="5"/>
<evidence type="ECO:0000256" key="1">
    <source>
        <dbReference type="ARBA" id="ARBA00022679"/>
    </source>
</evidence>
<dbReference type="SUPFAM" id="SSF55729">
    <property type="entry name" value="Acyl-CoA N-acyltransferases (Nat)"/>
    <property type="match status" value="1"/>
</dbReference>
<sequence length="318" mass="37323">MVNNKLISIETIKDNPSEYIIKDVVGINLGRVFIIEFDKKNKNVLIRLKFYKKTEEYFEHILESLDILTDTFFCKKDLFKINLIVSEEFDFSSIIEKGFKLEGILKDTIYCGVNNYKSEFLFGITIEQFRIGKIKNRFSLKGNNIELKILTPEDSQVSLEYCIRNKNHLKPYEPSRDKEYFTLAGQKNNLTQSYKEYLNGKEVSFGIFKGNNLIGKIRFSNIVLGILKSCTVGYSMDEVEQGKGYMKEALKLSMRYVFEVLELHRIEASTLLDNEKSQRVLKSCGFKELGVNEKYLFINGEWRDHIMFYRTCNWKEQF</sequence>
<keyword evidence="1 5" id="KW-0808">Transferase</keyword>
<dbReference type="EC" id="2.3.1.-" evidence="5"/>
<keyword evidence="2 5" id="KW-0012">Acyltransferase</keyword>
<name>A0A4U9QT37_HATHI</name>
<dbReference type="InterPro" id="IPR000182">
    <property type="entry name" value="GNAT_dom"/>
</dbReference>
<dbReference type="GO" id="GO:0008999">
    <property type="term" value="F:protein-N-terminal-alanine acetyltransferase activity"/>
    <property type="evidence" value="ECO:0007669"/>
    <property type="project" value="TreeGrafter"/>
</dbReference>
<dbReference type="Gene3D" id="3.40.630.30">
    <property type="match status" value="2"/>
</dbReference>
<dbReference type="Proteomes" id="UP000308489">
    <property type="component" value="Chromosome 1"/>
</dbReference>
<accession>A0A4U9QT37</accession>
<evidence type="ECO:0000259" key="4">
    <source>
        <dbReference type="PROSITE" id="PS51186"/>
    </source>
</evidence>
<evidence type="ECO:0000256" key="3">
    <source>
        <dbReference type="ARBA" id="ARBA00038502"/>
    </source>
</evidence>
<proteinExistence type="inferred from homology"/>
<keyword evidence="6" id="KW-1185">Reference proteome</keyword>
<organism evidence="5 6">
    <name type="scientific">Hathewaya histolytica</name>
    <name type="common">Clostridium histolyticum</name>
    <dbReference type="NCBI Taxonomy" id="1498"/>
    <lineage>
        <taxon>Bacteria</taxon>
        <taxon>Bacillati</taxon>
        <taxon>Bacillota</taxon>
        <taxon>Clostridia</taxon>
        <taxon>Eubacteriales</taxon>
        <taxon>Clostridiaceae</taxon>
        <taxon>Hathewaya</taxon>
    </lineage>
</organism>
<feature type="domain" description="N-acetyltransferase" evidence="4">
    <location>
        <begin position="145"/>
        <end position="313"/>
    </location>
</feature>
<dbReference type="EMBL" id="LR590481">
    <property type="protein sequence ID" value="VTQ81764.1"/>
    <property type="molecule type" value="Genomic_DNA"/>
</dbReference>
<dbReference type="GO" id="GO:0005737">
    <property type="term" value="C:cytoplasm"/>
    <property type="evidence" value="ECO:0007669"/>
    <property type="project" value="TreeGrafter"/>
</dbReference>
<dbReference type="OrthoDB" id="9801656at2"/>
<dbReference type="PROSITE" id="PS51186">
    <property type="entry name" value="GNAT"/>
    <property type="match status" value="1"/>
</dbReference>
<gene>
    <name evidence="5" type="primary">ydaF</name>
    <name evidence="5" type="ORF">NCTC503_00064</name>
</gene>
<evidence type="ECO:0000313" key="6">
    <source>
        <dbReference type="Proteomes" id="UP000308489"/>
    </source>
</evidence>
<evidence type="ECO:0000256" key="2">
    <source>
        <dbReference type="ARBA" id="ARBA00023315"/>
    </source>
</evidence>
<dbReference type="Pfam" id="PF13302">
    <property type="entry name" value="Acetyltransf_3"/>
    <property type="match status" value="1"/>
</dbReference>
<protein>
    <submittedName>
        <fullName evidence="5">Putative ribosomal-protein (S5)-alanine N-acetyltransferase</fullName>
        <ecNumber evidence="5">2.3.1.-</ecNumber>
        <ecNumber evidence="5">2.3.1.128</ecNumber>
    </submittedName>
</protein>
<dbReference type="RefSeq" id="WP_138208921.1">
    <property type="nucleotide sequence ID" value="NZ_CBCRUQ010000035.1"/>
</dbReference>
<dbReference type="PANTHER" id="PTHR43792">
    <property type="entry name" value="GNAT FAMILY, PUTATIVE (AFU_ORTHOLOGUE AFUA_3G00765)-RELATED-RELATED"/>
    <property type="match status" value="1"/>
</dbReference>
<reference evidence="5 6" key="1">
    <citation type="submission" date="2019-05" db="EMBL/GenBank/DDBJ databases">
        <authorList>
            <consortium name="Pathogen Informatics"/>
        </authorList>
    </citation>
    <scope>NUCLEOTIDE SEQUENCE [LARGE SCALE GENOMIC DNA]</scope>
    <source>
        <strain evidence="5 6">NCTC503</strain>
    </source>
</reference>
<dbReference type="InterPro" id="IPR016181">
    <property type="entry name" value="Acyl_CoA_acyltransferase"/>
</dbReference>
<dbReference type="PANTHER" id="PTHR43792:SF8">
    <property type="entry name" value="[RIBOSOMAL PROTEIN US5]-ALANINE N-ACETYLTRANSFERASE"/>
    <property type="match status" value="1"/>
</dbReference>